<dbReference type="PANTHER" id="PTHR12042:SF21">
    <property type="entry name" value="ALPHA1,4-GALACTOSYLTRANSFERASE 1-RELATED"/>
    <property type="match status" value="1"/>
</dbReference>
<keyword evidence="6" id="KW-0472">Membrane</keyword>
<proteinExistence type="inferred from homology"/>
<dbReference type="CDD" id="cd00112">
    <property type="entry name" value="LDLa"/>
    <property type="match status" value="1"/>
</dbReference>
<evidence type="ECO:0000256" key="6">
    <source>
        <dbReference type="ARBA" id="ARBA00023136"/>
    </source>
</evidence>
<dbReference type="Pfam" id="PF04488">
    <property type="entry name" value="Gly_transf_sug"/>
    <property type="match status" value="1"/>
</dbReference>
<dbReference type="Gene3D" id="3.90.550.20">
    <property type="match status" value="1"/>
</dbReference>
<evidence type="ECO:0000256" key="1">
    <source>
        <dbReference type="ARBA" id="ARBA00004323"/>
    </source>
</evidence>
<dbReference type="GO" id="GO:0006688">
    <property type="term" value="P:glycosphingolipid biosynthetic process"/>
    <property type="evidence" value="ECO:0007669"/>
    <property type="project" value="TreeGrafter"/>
</dbReference>
<dbReference type="InterPro" id="IPR029044">
    <property type="entry name" value="Nucleotide-diphossugar_trans"/>
</dbReference>
<organism evidence="10">
    <name type="scientific">Cacopsylla melanoneura</name>
    <dbReference type="NCBI Taxonomy" id="428564"/>
    <lineage>
        <taxon>Eukaryota</taxon>
        <taxon>Metazoa</taxon>
        <taxon>Ecdysozoa</taxon>
        <taxon>Arthropoda</taxon>
        <taxon>Hexapoda</taxon>
        <taxon>Insecta</taxon>
        <taxon>Pterygota</taxon>
        <taxon>Neoptera</taxon>
        <taxon>Paraneoptera</taxon>
        <taxon>Hemiptera</taxon>
        <taxon>Sternorrhyncha</taxon>
        <taxon>Psylloidea</taxon>
        <taxon>Psyllidae</taxon>
        <taxon>Psyllinae</taxon>
        <taxon>Cacopsylla</taxon>
    </lineage>
</organism>
<evidence type="ECO:0000313" key="10">
    <source>
        <dbReference type="EMBL" id="CAG6768167.1"/>
    </source>
</evidence>
<evidence type="ECO:0000256" key="8">
    <source>
        <dbReference type="SAM" id="SignalP"/>
    </source>
</evidence>
<dbReference type="EMBL" id="HBUF01575482">
    <property type="protein sequence ID" value="CAG6768167.1"/>
    <property type="molecule type" value="Transcribed_RNA"/>
</dbReference>
<dbReference type="InterPro" id="IPR007652">
    <property type="entry name" value="A1-4-GlycosylTfrase_dom"/>
</dbReference>
<evidence type="ECO:0000256" key="3">
    <source>
        <dbReference type="ARBA" id="ARBA00022676"/>
    </source>
</evidence>
<dbReference type="PANTHER" id="PTHR12042">
    <property type="entry name" value="LACTOSYLCERAMIDE 4-ALPHA-GALACTOSYLTRANSFERASE ALPHA- 1,4-GALACTOSYLTRANSFERASE"/>
    <property type="match status" value="1"/>
</dbReference>
<keyword evidence="7" id="KW-1015">Disulfide bond</keyword>
<reference evidence="10" key="1">
    <citation type="submission" date="2021-05" db="EMBL/GenBank/DDBJ databases">
        <authorList>
            <person name="Alioto T."/>
            <person name="Alioto T."/>
            <person name="Gomez Garrido J."/>
        </authorList>
    </citation>
    <scope>NUCLEOTIDE SEQUENCE</scope>
</reference>
<dbReference type="GO" id="GO:0035248">
    <property type="term" value="F:alpha-1,4-N-acetylgalactosaminyltransferase activity"/>
    <property type="evidence" value="ECO:0007669"/>
    <property type="project" value="TreeGrafter"/>
</dbReference>
<accession>A0A8D9AN48</accession>
<evidence type="ECO:0000256" key="5">
    <source>
        <dbReference type="ARBA" id="ARBA00023034"/>
    </source>
</evidence>
<evidence type="ECO:0000256" key="2">
    <source>
        <dbReference type="ARBA" id="ARBA00009003"/>
    </source>
</evidence>
<protein>
    <submittedName>
        <fullName evidence="10">Lactosylceramide 4-alpha-galactosyltransferase</fullName>
    </submittedName>
</protein>
<keyword evidence="5" id="KW-0333">Golgi apparatus</keyword>
<keyword evidence="3 10" id="KW-0328">Glycosyltransferase</keyword>
<keyword evidence="4 10" id="KW-0808">Transferase</keyword>
<feature type="chain" id="PRO_5034096948" evidence="8">
    <location>
        <begin position="20"/>
        <end position="311"/>
    </location>
</feature>
<evidence type="ECO:0000256" key="4">
    <source>
        <dbReference type="ARBA" id="ARBA00022679"/>
    </source>
</evidence>
<comment type="subcellular location">
    <subcellularLocation>
        <location evidence="1">Golgi apparatus membrane</location>
        <topology evidence="1">Single-pass type II membrane protein</topology>
    </subcellularLocation>
</comment>
<dbReference type="Pfam" id="PF04572">
    <property type="entry name" value="Gb3_synth"/>
    <property type="match status" value="1"/>
</dbReference>
<feature type="signal peptide" evidence="8">
    <location>
        <begin position="1"/>
        <end position="19"/>
    </location>
</feature>
<dbReference type="InterPro" id="IPR002172">
    <property type="entry name" value="LDrepeatLR_classA_rpt"/>
</dbReference>
<sequence>MKKILLLCLALAVVHEGCSVENDKTACLHSGYENSFVYKDLTEMNVASNSIFFMETTCKHEAGVDLSPRQACSVESAAMMNPHTQVYVVIISSVGNRTWSPVIQRLYEYKNVEIVQVNLDRLFQNTPLQNFYIEDKISTSLWPFHHMSDILRLLVLYKYGGTYMDLDIVVIKSLENLHNYAGAESDTDVGSAIINIDKDHWLSDAAVKELRDHYDGTAWIANGVAMLTRLLNNECEQHQGYNEKLTQCQTDAFRSPDGKCIQMKYVRDRDNDCGEEVFFEVLLFVREHLYPTFPSSGTYPKMEFSNTVYVV</sequence>
<evidence type="ECO:0000259" key="9">
    <source>
        <dbReference type="Pfam" id="PF04572"/>
    </source>
</evidence>
<dbReference type="InterPro" id="IPR051981">
    <property type="entry name" value="Glycosyltransf_32"/>
</dbReference>
<feature type="domain" description="Alpha 1,4-glycosyltransferase" evidence="9">
    <location>
        <begin position="197"/>
        <end position="249"/>
    </location>
</feature>
<dbReference type="GO" id="GO:0000139">
    <property type="term" value="C:Golgi membrane"/>
    <property type="evidence" value="ECO:0007669"/>
    <property type="project" value="UniProtKB-SubCell"/>
</dbReference>
<name>A0A8D9AN48_9HEMI</name>
<keyword evidence="8" id="KW-0732">Signal</keyword>
<comment type="similarity">
    <text evidence="2">Belongs to the glycosyltransferase 32 family.</text>
</comment>
<dbReference type="SUPFAM" id="SSF53448">
    <property type="entry name" value="Nucleotide-diphospho-sugar transferases"/>
    <property type="match status" value="1"/>
</dbReference>
<dbReference type="InterPro" id="IPR007577">
    <property type="entry name" value="GlycoTrfase_DXD_sugar-bd_CS"/>
</dbReference>
<dbReference type="AlphaFoldDB" id="A0A8D9AN48"/>
<evidence type="ECO:0000256" key="7">
    <source>
        <dbReference type="ARBA" id="ARBA00023157"/>
    </source>
</evidence>